<dbReference type="Proteomes" id="UP000267077">
    <property type="component" value="Unassembled WGS sequence"/>
</dbReference>
<accession>A0A3S0Q1G4</accession>
<dbReference type="AlphaFoldDB" id="A0A3S0Q1G4"/>
<feature type="transmembrane region" description="Helical" evidence="8">
    <location>
        <begin position="233"/>
        <end position="254"/>
    </location>
</feature>
<feature type="transmembrane region" description="Helical" evidence="8">
    <location>
        <begin position="143"/>
        <end position="162"/>
    </location>
</feature>
<dbReference type="GO" id="GO:0009103">
    <property type="term" value="P:lipopolysaccharide biosynthetic process"/>
    <property type="evidence" value="ECO:0007669"/>
    <property type="project" value="UniProtKB-ARBA"/>
</dbReference>
<evidence type="ECO:0000256" key="1">
    <source>
        <dbReference type="ARBA" id="ARBA00004651"/>
    </source>
</evidence>
<feature type="transmembrane region" description="Helical" evidence="8">
    <location>
        <begin position="377"/>
        <end position="394"/>
    </location>
</feature>
<feature type="transmembrane region" description="Helical" evidence="8">
    <location>
        <begin position="182"/>
        <end position="204"/>
    </location>
</feature>
<name>A0A3S0Q1G4_9GAMM</name>
<dbReference type="GO" id="GO:0016763">
    <property type="term" value="F:pentosyltransferase activity"/>
    <property type="evidence" value="ECO:0007669"/>
    <property type="project" value="TreeGrafter"/>
</dbReference>
<evidence type="ECO:0000313" key="10">
    <source>
        <dbReference type="EMBL" id="RUL67206.1"/>
    </source>
</evidence>
<comment type="subcellular location">
    <subcellularLocation>
        <location evidence="1">Cell membrane</location>
        <topology evidence="1">Multi-pass membrane protein</topology>
    </subcellularLocation>
</comment>
<dbReference type="PANTHER" id="PTHR33908">
    <property type="entry name" value="MANNOSYLTRANSFERASE YKCB-RELATED"/>
    <property type="match status" value="1"/>
</dbReference>
<evidence type="ECO:0000256" key="6">
    <source>
        <dbReference type="ARBA" id="ARBA00022989"/>
    </source>
</evidence>
<reference evidence="10 11" key="1">
    <citation type="submission" date="2018-12" db="EMBL/GenBank/DDBJ databases">
        <title>Dyella dinghuensis sp. nov. DHOA06 and Dyella choica sp. nov. 4M-K27, isolated from forest soil.</title>
        <authorList>
            <person name="Qiu L.-H."/>
            <person name="Gao Z.-H."/>
        </authorList>
    </citation>
    <scope>NUCLEOTIDE SEQUENCE [LARGE SCALE GENOMIC DNA]</scope>
    <source>
        <strain evidence="10 11">DHOA06</strain>
    </source>
</reference>
<evidence type="ECO:0000256" key="2">
    <source>
        <dbReference type="ARBA" id="ARBA00022475"/>
    </source>
</evidence>
<feature type="transmembrane region" description="Helical" evidence="8">
    <location>
        <begin position="351"/>
        <end position="370"/>
    </location>
</feature>
<evidence type="ECO:0000256" key="8">
    <source>
        <dbReference type="SAM" id="Phobius"/>
    </source>
</evidence>
<feature type="transmembrane region" description="Helical" evidence="8">
    <location>
        <begin position="327"/>
        <end position="345"/>
    </location>
</feature>
<keyword evidence="5 8" id="KW-0812">Transmembrane</keyword>
<feature type="transmembrane region" description="Helical" evidence="8">
    <location>
        <begin position="21"/>
        <end position="38"/>
    </location>
</feature>
<dbReference type="InterPro" id="IPR038731">
    <property type="entry name" value="RgtA/B/C-like"/>
</dbReference>
<keyword evidence="7 8" id="KW-0472">Membrane</keyword>
<protein>
    <recommendedName>
        <fullName evidence="9">Glycosyltransferase RgtA/B/C/D-like domain-containing protein</fullName>
    </recommendedName>
</protein>
<gene>
    <name evidence="10" type="ORF">EKH79_00980</name>
</gene>
<keyword evidence="4" id="KW-0808">Transferase</keyword>
<dbReference type="Pfam" id="PF13231">
    <property type="entry name" value="PMT_2"/>
    <property type="match status" value="1"/>
</dbReference>
<keyword evidence="2" id="KW-1003">Cell membrane</keyword>
<evidence type="ECO:0000256" key="4">
    <source>
        <dbReference type="ARBA" id="ARBA00022679"/>
    </source>
</evidence>
<proteinExistence type="predicted"/>
<feature type="transmembrane region" description="Helical" evidence="8">
    <location>
        <begin position="119"/>
        <end position="137"/>
    </location>
</feature>
<dbReference type="PANTHER" id="PTHR33908:SF11">
    <property type="entry name" value="MEMBRANE PROTEIN"/>
    <property type="match status" value="1"/>
</dbReference>
<evidence type="ECO:0000256" key="5">
    <source>
        <dbReference type="ARBA" id="ARBA00022692"/>
    </source>
</evidence>
<organism evidence="10 11">
    <name type="scientific">Dyella dinghuensis</name>
    <dbReference type="NCBI Taxonomy" id="1920169"/>
    <lineage>
        <taxon>Bacteria</taxon>
        <taxon>Pseudomonadati</taxon>
        <taxon>Pseudomonadota</taxon>
        <taxon>Gammaproteobacteria</taxon>
        <taxon>Lysobacterales</taxon>
        <taxon>Rhodanobacteraceae</taxon>
        <taxon>Dyella</taxon>
    </lineage>
</organism>
<evidence type="ECO:0000256" key="3">
    <source>
        <dbReference type="ARBA" id="ARBA00022676"/>
    </source>
</evidence>
<evidence type="ECO:0000259" key="9">
    <source>
        <dbReference type="Pfam" id="PF13231"/>
    </source>
</evidence>
<sequence length="523" mass="57404">MSMAIDNKQKFVSAEKWPRADIAWMLVVLLIGLAVRLFRIDHQPLWLDEALTSQRVHLGLGDLVVDSFSNRHMPTYFMLLQLLTPFTSTDAWLRIPSALFGALSAIMVFVIARRLGGRGAALFAGLLMALSPLQVQYGQEARSYTLVTLLITVALWGLVRLAQYPLRASLDVRRHESDRLGWAAYVFGSIAALDVLGDAAPWLIASNLSLFLIWRGLCREASPVWRIGFQRNWIHSGIAIVACTLPFYGAIMAAGDHHIIDKFDWIPELSLKHLWVTASSVYLMRMSAVVRFALMPTAVPVLGTCVALLGCVGLYRMRNRLEGRVMILAFLVLPLLILAISLFKSVLLPRYILWSAAPFFVLVGLGAAAIPHRILPAAIALLFLTGAVNLGPVYRTETKPRWDMAAATLAANVRPGDTVFTSDPNAPTMLSVLNPKGTLPIESTAVVTSQLDEALARWKQGSRVWAVNGRSALGKREELDAFKNRIAALGTPTMEIPQGKEITILMFPAPPADVIAVQSEPGS</sequence>
<keyword evidence="11" id="KW-1185">Reference proteome</keyword>
<feature type="transmembrane region" description="Helical" evidence="8">
    <location>
        <begin position="91"/>
        <end position="112"/>
    </location>
</feature>
<dbReference type="GO" id="GO:0005886">
    <property type="term" value="C:plasma membrane"/>
    <property type="evidence" value="ECO:0007669"/>
    <property type="project" value="UniProtKB-SubCell"/>
</dbReference>
<comment type="caution">
    <text evidence="10">The sequence shown here is derived from an EMBL/GenBank/DDBJ whole genome shotgun (WGS) entry which is preliminary data.</text>
</comment>
<dbReference type="InterPro" id="IPR050297">
    <property type="entry name" value="LipidA_mod_glycosyltrf_83"/>
</dbReference>
<feature type="domain" description="Glycosyltransferase RgtA/B/C/D-like" evidence="9">
    <location>
        <begin position="74"/>
        <end position="163"/>
    </location>
</feature>
<evidence type="ECO:0000256" key="7">
    <source>
        <dbReference type="ARBA" id="ARBA00023136"/>
    </source>
</evidence>
<dbReference type="EMBL" id="RYZR01000001">
    <property type="protein sequence ID" value="RUL67206.1"/>
    <property type="molecule type" value="Genomic_DNA"/>
</dbReference>
<keyword evidence="6 8" id="KW-1133">Transmembrane helix</keyword>
<evidence type="ECO:0000313" key="11">
    <source>
        <dbReference type="Proteomes" id="UP000267077"/>
    </source>
</evidence>
<keyword evidence="3" id="KW-0328">Glycosyltransferase</keyword>
<feature type="transmembrane region" description="Helical" evidence="8">
    <location>
        <begin position="298"/>
        <end position="315"/>
    </location>
</feature>